<gene>
    <name evidence="3" type="primary">LOC113711191</name>
</gene>
<reference evidence="3" key="2">
    <citation type="submission" date="2025-08" db="UniProtKB">
        <authorList>
            <consortium name="RefSeq"/>
        </authorList>
    </citation>
    <scope>IDENTIFICATION</scope>
    <source>
        <tissue evidence="3">Leaves</tissue>
    </source>
</reference>
<reference evidence="2" key="1">
    <citation type="journal article" date="2025" name="Foods">
        <title>Unveiling the Microbial Signatures of Arabica Coffee Cherries: Insights into Ripeness Specific Diversity, Functional Traits, and Implications for Quality and Safety.</title>
        <authorList>
            <consortium name="RefSeq"/>
            <person name="Tenea G.N."/>
            <person name="Cifuentes V."/>
            <person name="Reyes P."/>
            <person name="Cevallos-Vallejos M."/>
        </authorList>
    </citation>
    <scope>NUCLEOTIDE SEQUENCE [LARGE SCALE GENOMIC DNA]</scope>
</reference>
<dbReference type="SMART" id="SM00332">
    <property type="entry name" value="PP2Cc"/>
    <property type="match status" value="1"/>
</dbReference>
<dbReference type="CDD" id="cd00143">
    <property type="entry name" value="PP2Cc"/>
    <property type="match status" value="1"/>
</dbReference>
<evidence type="ECO:0000313" key="3">
    <source>
        <dbReference type="RefSeq" id="XP_027090172.2"/>
    </source>
</evidence>
<dbReference type="Pfam" id="PF00481">
    <property type="entry name" value="PP2C"/>
    <property type="match status" value="1"/>
</dbReference>
<dbReference type="InterPro" id="IPR036457">
    <property type="entry name" value="PPM-type-like_dom_sf"/>
</dbReference>
<dbReference type="SUPFAM" id="SSF81606">
    <property type="entry name" value="PP2C-like"/>
    <property type="match status" value="1"/>
</dbReference>
<dbReference type="AlphaFoldDB" id="A0A6P6UK98"/>
<feature type="domain" description="PPM-type phosphatase" evidence="1">
    <location>
        <begin position="186"/>
        <end position="433"/>
    </location>
</feature>
<dbReference type="SMART" id="SM00331">
    <property type="entry name" value="PP2C_SIG"/>
    <property type="match status" value="1"/>
</dbReference>
<protein>
    <submittedName>
        <fullName evidence="3">Probable protein phosphatase 2C 2</fullName>
    </submittedName>
</protein>
<evidence type="ECO:0000259" key="1">
    <source>
        <dbReference type="PROSITE" id="PS51746"/>
    </source>
</evidence>
<organism evidence="2 3">
    <name type="scientific">Coffea arabica</name>
    <name type="common">Arabian coffee</name>
    <dbReference type="NCBI Taxonomy" id="13443"/>
    <lineage>
        <taxon>Eukaryota</taxon>
        <taxon>Viridiplantae</taxon>
        <taxon>Streptophyta</taxon>
        <taxon>Embryophyta</taxon>
        <taxon>Tracheophyta</taxon>
        <taxon>Spermatophyta</taxon>
        <taxon>Magnoliopsida</taxon>
        <taxon>eudicotyledons</taxon>
        <taxon>Gunneridae</taxon>
        <taxon>Pentapetalae</taxon>
        <taxon>asterids</taxon>
        <taxon>lamiids</taxon>
        <taxon>Gentianales</taxon>
        <taxon>Rubiaceae</taxon>
        <taxon>Ixoroideae</taxon>
        <taxon>Gardenieae complex</taxon>
        <taxon>Bertiereae - Coffeeae clade</taxon>
        <taxon>Coffeeae</taxon>
        <taxon>Coffea</taxon>
    </lineage>
</organism>
<dbReference type="PANTHER" id="PTHR47992">
    <property type="entry name" value="PROTEIN PHOSPHATASE"/>
    <property type="match status" value="1"/>
</dbReference>
<name>A0A6P6UK98_COFAR</name>
<dbReference type="InterPro" id="IPR015655">
    <property type="entry name" value="PP2C"/>
</dbReference>
<accession>A0A6P6UK98</accession>
<dbReference type="GeneID" id="113711191"/>
<dbReference type="InterPro" id="IPR001932">
    <property type="entry name" value="PPM-type_phosphatase-like_dom"/>
</dbReference>
<dbReference type="GO" id="GO:0004722">
    <property type="term" value="F:protein serine/threonine phosphatase activity"/>
    <property type="evidence" value="ECO:0007669"/>
    <property type="project" value="InterPro"/>
</dbReference>
<dbReference type="GO" id="GO:0046872">
    <property type="term" value="F:metal ion binding"/>
    <property type="evidence" value="ECO:0007669"/>
    <property type="project" value="UniProtKB-KW"/>
</dbReference>
<sequence>MIALGEFFLRVSVISLGLIFLRRLRKSICMAMAITSAAASKQSSSGTPPATWLSSFFVEKGASFKQFGGSKRQKIIGNNIKDQELDRKKKSSDHGPHQLAVSEINKPIHEACEEYLSPSENHGSVTLEDPAVVKSSAIKNPFEKKQSTMLKKRPAQLIVPAYCPASDFGQVGKILERKEFQTEGKGFAMASKKGRREIMEDGHGVMLDISGNPKQAFFVVIDGHGGRAAADFVAENLGRNIMNEIQLLGNDGNRIEAAVRKCYSVTDEQFLNRKVNGGACAASVLVKDGELHVANVGDCKVILSRKGVATALTKDHRLTREDERIRIEKSGGLLHCRNGVWRVNGTLAVSRAFGDLYLKDHVISEPDILQLPLTSDCDFLIMASDGLWDKVGDQEAVDVVSSKKDSLESCKELIAMSTSRGGVDDITVMVINLQKFVN</sequence>
<proteinExistence type="predicted"/>
<evidence type="ECO:0000313" key="2">
    <source>
        <dbReference type="Proteomes" id="UP001652660"/>
    </source>
</evidence>
<keyword evidence="2" id="KW-1185">Reference proteome</keyword>
<dbReference type="PROSITE" id="PS51746">
    <property type="entry name" value="PPM_2"/>
    <property type="match status" value="1"/>
</dbReference>
<dbReference type="RefSeq" id="XP_027090172.2">
    <property type="nucleotide sequence ID" value="XM_027234371.2"/>
</dbReference>
<dbReference type="Proteomes" id="UP001652660">
    <property type="component" value="Chromosome 10e"/>
</dbReference>
<dbReference type="Gene3D" id="3.60.40.10">
    <property type="entry name" value="PPM-type phosphatase domain"/>
    <property type="match status" value="1"/>
</dbReference>
<dbReference type="OrthoDB" id="10264738at2759"/>